<comment type="caution">
    <text evidence="2">The sequence shown here is derived from an EMBL/GenBank/DDBJ whole genome shotgun (WGS) entry which is preliminary data.</text>
</comment>
<name>A0A369BXV7_9GAMM</name>
<evidence type="ECO:0000313" key="2">
    <source>
        <dbReference type="EMBL" id="RCX26161.1"/>
    </source>
</evidence>
<gene>
    <name evidence="2" type="ORF">DFQ59_11135</name>
</gene>
<reference evidence="2 3" key="1">
    <citation type="submission" date="2018-07" db="EMBL/GenBank/DDBJ databases">
        <title>Genomic Encyclopedia of Type Strains, Phase IV (KMG-IV): sequencing the most valuable type-strain genomes for metagenomic binning, comparative biology and taxonomic classification.</title>
        <authorList>
            <person name="Goeker M."/>
        </authorList>
    </citation>
    <scope>NUCLEOTIDE SEQUENCE [LARGE SCALE GENOMIC DNA]</scope>
    <source>
        <strain evidence="2 3">DSM 26407</strain>
    </source>
</reference>
<dbReference type="OrthoDB" id="5724405at2"/>
<dbReference type="EMBL" id="QPJY01000011">
    <property type="protein sequence ID" value="RCX26161.1"/>
    <property type="molecule type" value="Genomic_DNA"/>
</dbReference>
<proteinExistence type="predicted"/>
<feature type="compositionally biased region" description="Gly residues" evidence="1">
    <location>
        <begin position="343"/>
        <end position="355"/>
    </location>
</feature>
<accession>A0A369BXV7</accession>
<sequence length="542" mass="59636">MDGRNGPIGLWTPGTDGGTGVDLGRRSLQTWLESLPLSDAGASAGPLVARLAGINRQRAEARERFDALELLRPVAQEIAATLQADSLRPSARGIPLPEAQALQRELSDGYKLVAEAQAGSRSLFQDRILVPTALQRALYHLSERLTCAWRRYDRLPARTWLDIHRIYDYATREGHAATRIKDAMVPGTGETSIEDTYKRILLLALANPYALRPQTLERLQQQLWLWSDSARIQGPYGRDGLFQITLGLDLPPTHRYTDPQPGEDTRILDTTELVQRLERLLSQGEHTASPQPLSGTTLRHLIHAWGEQPVRRFPRAERVLRLEVVLGLSTTHGLLERQETQGRGRGAGTGSGGAGNPVLRRSEIPVRSGDGQPTGTAGRICSTLDVSLGGYCLRWEGDRPPGLQVGEVVALSRPDNPVLSRRWYVGVVRWLQQSRDGALAVGVELLAPGARPLELRRLRQGENAALLKGLLLPELRNVGQPASLLLPGSGYHGGEPIELRREGFTIRVRLHEGIAGSDSYRQFTFEFDAGPPAEGDTLQAFR</sequence>
<keyword evidence="3" id="KW-1185">Reference proteome</keyword>
<dbReference type="RefSeq" id="WP_114280845.1">
    <property type="nucleotide sequence ID" value="NZ_QPJY01000011.1"/>
</dbReference>
<protein>
    <recommendedName>
        <fullName evidence="4">PilZ domain-containing protein</fullName>
    </recommendedName>
</protein>
<organism evidence="2 3">
    <name type="scientific">Thioalbus denitrificans</name>
    <dbReference type="NCBI Taxonomy" id="547122"/>
    <lineage>
        <taxon>Bacteria</taxon>
        <taxon>Pseudomonadati</taxon>
        <taxon>Pseudomonadota</taxon>
        <taxon>Gammaproteobacteria</taxon>
        <taxon>Chromatiales</taxon>
        <taxon>Ectothiorhodospiraceae</taxon>
        <taxon>Thioalbus</taxon>
    </lineage>
</organism>
<feature type="region of interest" description="Disordered" evidence="1">
    <location>
        <begin position="338"/>
        <end position="376"/>
    </location>
</feature>
<evidence type="ECO:0000256" key="1">
    <source>
        <dbReference type="SAM" id="MobiDB-lite"/>
    </source>
</evidence>
<dbReference type="AlphaFoldDB" id="A0A369BXV7"/>
<evidence type="ECO:0000313" key="3">
    <source>
        <dbReference type="Proteomes" id="UP000252707"/>
    </source>
</evidence>
<dbReference type="Proteomes" id="UP000252707">
    <property type="component" value="Unassembled WGS sequence"/>
</dbReference>
<evidence type="ECO:0008006" key="4">
    <source>
        <dbReference type="Google" id="ProtNLM"/>
    </source>
</evidence>